<proteinExistence type="predicted"/>
<reference evidence="2" key="1">
    <citation type="submission" date="2021-01" db="EMBL/GenBank/DDBJ databases">
        <authorList>
            <person name="Corre E."/>
            <person name="Pelletier E."/>
            <person name="Niang G."/>
            <person name="Scheremetjew M."/>
            <person name="Finn R."/>
            <person name="Kale V."/>
            <person name="Holt S."/>
            <person name="Cochrane G."/>
            <person name="Meng A."/>
            <person name="Brown T."/>
            <person name="Cohen L."/>
        </authorList>
    </citation>
    <scope>NUCLEOTIDE SEQUENCE</scope>
    <source>
        <strain evidence="2">CCMP443</strain>
    </source>
</reference>
<keyword evidence="1" id="KW-0732">Signal</keyword>
<accession>A0A7S0W6W2</accession>
<evidence type="ECO:0000313" key="2">
    <source>
        <dbReference type="EMBL" id="CAD8804508.1"/>
    </source>
</evidence>
<evidence type="ECO:0000256" key="1">
    <source>
        <dbReference type="SAM" id="SignalP"/>
    </source>
</evidence>
<gene>
    <name evidence="2" type="ORF">HTEP1355_LOCUS18186</name>
</gene>
<name>A0A7S0W6W2_9CRYP</name>
<feature type="signal peptide" evidence="1">
    <location>
        <begin position="1"/>
        <end position="24"/>
    </location>
</feature>
<feature type="chain" id="PRO_5031292783" evidence="1">
    <location>
        <begin position="25"/>
        <end position="105"/>
    </location>
</feature>
<dbReference type="AlphaFoldDB" id="A0A7S0W6W2"/>
<organism evidence="2">
    <name type="scientific">Hemiselmis tepida</name>
    <dbReference type="NCBI Taxonomy" id="464990"/>
    <lineage>
        <taxon>Eukaryota</taxon>
        <taxon>Cryptophyceae</taxon>
        <taxon>Cryptomonadales</taxon>
        <taxon>Hemiselmidaceae</taxon>
        <taxon>Hemiselmis</taxon>
    </lineage>
</organism>
<protein>
    <submittedName>
        <fullName evidence="2">Uncharacterized protein</fullName>
    </submittedName>
</protein>
<sequence length="105" mass="11295">MHSARKIWLVGAGLAMAASLLVLAAVSPGRGGGSVVLEGTGTQLDFTAFQSMCNKSCQKHEGEHCTGQQLSAYWIDYINSCDTNKENCHIPTMNCGGAWRFEDVN</sequence>
<dbReference type="EMBL" id="HBFN01031369">
    <property type="protein sequence ID" value="CAD8804508.1"/>
    <property type="molecule type" value="Transcribed_RNA"/>
</dbReference>